<dbReference type="PROSITE" id="PS51257">
    <property type="entry name" value="PROKAR_LIPOPROTEIN"/>
    <property type="match status" value="1"/>
</dbReference>
<keyword evidence="4" id="KW-1185">Reference proteome</keyword>
<keyword evidence="1" id="KW-0732">Signal</keyword>
<evidence type="ECO:0000259" key="2">
    <source>
        <dbReference type="Pfam" id="PF05433"/>
    </source>
</evidence>
<name>A0ABZ0J1X7_9BURK</name>
<dbReference type="EMBL" id="CP136921">
    <property type="protein sequence ID" value="WOO32200.1"/>
    <property type="molecule type" value="Genomic_DNA"/>
</dbReference>
<feature type="signal peptide" evidence="1">
    <location>
        <begin position="1"/>
        <end position="25"/>
    </location>
</feature>
<feature type="chain" id="PRO_5047156447" evidence="1">
    <location>
        <begin position="26"/>
        <end position="88"/>
    </location>
</feature>
<feature type="domain" description="Glycine zipper 2TM" evidence="2">
    <location>
        <begin position="36"/>
        <end position="74"/>
    </location>
</feature>
<gene>
    <name evidence="3" type="ORF">P4826_17705</name>
</gene>
<dbReference type="RefSeq" id="WP_317701665.1">
    <property type="nucleotide sequence ID" value="NZ_CP136921.1"/>
</dbReference>
<dbReference type="Pfam" id="PF05433">
    <property type="entry name" value="Rick_17kDa_Anti"/>
    <property type="match status" value="1"/>
</dbReference>
<proteinExistence type="predicted"/>
<protein>
    <submittedName>
        <fullName evidence="3">Glycine zipper domain-containing protein</fullName>
    </submittedName>
</protein>
<evidence type="ECO:0000256" key="1">
    <source>
        <dbReference type="SAM" id="SignalP"/>
    </source>
</evidence>
<organism evidence="3 4">
    <name type="scientific">Diaphorobacter limosus</name>
    <dbReference type="NCBI Taxonomy" id="3036128"/>
    <lineage>
        <taxon>Bacteria</taxon>
        <taxon>Pseudomonadati</taxon>
        <taxon>Pseudomonadota</taxon>
        <taxon>Betaproteobacteria</taxon>
        <taxon>Burkholderiales</taxon>
        <taxon>Comamonadaceae</taxon>
        <taxon>Diaphorobacter</taxon>
    </lineage>
</organism>
<reference evidence="3 4" key="1">
    <citation type="submission" date="2023-03" db="EMBL/GenBank/DDBJ databases">
        <title>Diaphorobacter basophil sp. nov., isolated from a sewage-treatment plant.</title>
        <authorList>
            <person name="Yang K."/>
        </authorList>
    </citation>
    <scope>NUCLEOTIDE SEQUENCE [LARGE SCALE GENOMIC DNA]</scope>
    <source>
        <strain evidence="3 4">Y-1</strain>
    </source>
</reference>
<accession>A0ABZ0J1X7</accession>
<dbReference type="InterPro" id="IPR008816">
    <property type="entry name" value="Gly_zipper_2TM_dom"/>
</dbReference>
<evidence type="ECO:0000313" key="4">
    <source>
        <dbReference type="Proteomes" id="UP001303211"/>
    </source>
</evidence>
<sequence>MIFRRTHTVRALTVATALVGALALAGCAHHPSNAQIGTGVGAVAGGLVGNAVFGSTLGTVGGAAAGALIGNEVGKNNDRGRGRRGHRH</sequence>
<dbReference type="Proteomes" id="UP001303211">
    <property type="component" value="Chromosome"/>
</dbReference>
<evidence type="ECO:0000313" key="3">
    <source>
        <dbReference type="EMBL" id="WOO32200.1"/>
    </source>
</evidence>